<dbReference type="Proteomes" id="UP001054837">
    <property type="component" value="Unassembled WGS sequence"/>
</dbReference>
<reference evidence="1 2" key="1">
    <citation type="submission" date="2021-06" db="EMBL/GenBank/DDBJ databases">
        <title>Caerostris darwini draft genome.</title>
        <authorList>
            <person name="Kono N."/>
            <person name="Arakawa K."/>
        </authorList>
    </citation>
    <scope>NUCLEOTIDE SEQUENCE [LARGE SCALE GENOMIC DNA]</scope>
</reference>
<proteinExistence type="predicted"/>
<comment type="caution">
    <text evidence="1">The sequence shown here is derived from an EMBL/GenBank/DDBJ whole genome shotgun (WGS) entry which is preliminary data.</text>
</comment>
<dbReference type="EMBL" id="BPLQ01005801">
    <property type="protein sequence ID" value="GIY17337.1"/>
    <property type="molecule type" value="Genomic_DNA"/>
</dbReference>
<dbReference type="AlphaFoldDB" id="A0AAV4RB56"/>
<protein>
    <submittedName>
        <fullName evidence="1">Uncharacterized protein</fullName>
    </submittedName>
</protein>
<evidence type="ECO:0000313" key="2">
    <source>
        <dbReference type="Proteomes" id="UP001054837"/>
    </source>
</evidence>
<keyword evidence="2" id="KW-1185">Reference proteome</keyword>
<name>A0AAV4RB56_9ARAC</name>
<organism evidence="1 2">
    <name type="scientific">Caerostris darwini</name>
    <dbReference type="NCBI Taxonomy" id="1538125"/>
    <lineage>
        <taxon>Eukaryota</taxon>
        <taxon>Metazoa</taxon>
        <taxon>Ecdysozoa</taxon>
        <taxon>Arthropoda</taxon>
        <taxon>Chelicerata</taxon>
        <taxon>Arachnida</taxon>
        <taxon>Araneae</taxon>
        <taxon>Araneomorphae</taxon>
        <taxon>Entelegynae</taxon>
        <taxon>Araneoidea</taxon>
        <taxon>Araneidae</taxon>
        <taxon>Caerostris</taxon>
    </lineage>
</organism>
<accession>A0AAV4RB56</accession>
<gene>
    <name evidence="1" type="ORF">CDAR_572141</name>
</gene>
<evidence type="ECO:0000313" key="1">
    <source>
        <dbReference type="EMBL" id="GIY17337.1"/>
    </source>
</evidence>
<sequence>MGSKATGLYKTWGIYGLASAINERYFIAAKGVVWNQRLQFYLSNRDCLPMQYTVIRVRFSLFSRSEYLLRPIRPEAAGQINEILSCPSAVNNTQGGRIPYFIRPSTQQSGEFSILGFSWG</sequence>